<protein>
    <submittedName>
        <fullName evidence="4">NAD-dependent succinate-semialdehyde dehydrogenase</fullName>
    </submittedName>
</protein>
<dbReference type="FunFam" id="3.40.605.10:FF:000033">
    <property type="entry name" value="NAD-dependent succinate-semialdehyde dehydrogenase"/>
    <property type="match status" value="1"/>
</dbReference>
<evidence type="ECO:0000256" key="2">
    <source>
        <dbReference type="ARBA" id="ARBA00023002"/>
    </source>
</evidence>
<proteinExistence type="inferred from homology"/>
<dbReference type="InterPro" id="IPR050740">
    <property type="entry name" value="Aldehyde_DH_Superfamily"/>
</dbReference>
<evidence type="ECO:0000313" key="5">
    <source>
        <dbReference type="Proteomes" id="UP000194161"/>
    </source>
</evidence>
<dbReference type="RefSeq" id="WP_086080729.1">
    <property type="nucleotide sequence ID" value="NZ_CP021111.1"/>
</dbReference>
<dbReference type="GO" id="GO:0016620">
    <property type="term" value="F:oxidoreductase activity, acting on the aldehyde or oxo group of donors, NAD or NADP as acceptor"/>
    <property type="evidence" value="ECO:0007669"/>
    <property type="project" value="InterPro"/>
</dbReference>
<accession>A0A1W6ZIL7</accession>
<comment type="similarity">
    <text evidence="1">Belongs to the aldehyde dehydrogenase family.</text>
</comment>
<dbReference type="STRING" id="463040.CAL15_23540"/>
<dbReference type="Proteomes" id="UP000194161">
    <property type="component" value="Chromosome"/>
</dbReference>
<reference evidence="4 5" key="1">
    <citation type="submission" date="2017-05" db="EMBL/GenBank/DDBJ databases">
        <title>Complete and WGS of Bordetella genogroups.</title>
        <authorList>
            <person name="Spilker T."/>
            <person name="LiPuma J."/>
        </authorList>
    </citation>
    <scope>NUCLEOTIDE SEQUENCE [LARGE SCALE GENOMIC DNA]</scope>
    <source>
        <strain evidence="4 5">AU7206</strain>
    </source>
</reference>
<evidence type="ECO:0000259" key="3">
    <source>
        <dbReference type="Pfam" id="PF00171"/>
    </source>
</evidence>
<dbReference type="PANTHER" id="PTHR43353">
    <property type="entry name" value="SUCCINATE-SEMIALDEHYDE DEHYDROGENASE, MITOCHONDRIAL"/>
    <property type="match status" value="1"/>
</dbReference>
<feature type="domain" description="Aldehyde dehydrogenase" evidence="3">
    <location>
        <begin position="15"/>
        <end position="472"/>
    </location>
</feature>
<organism evidence="4 5">
    <name type="scientific">Bordetella genomosp. 13</name>
    <dbReference type="NCBI Taxonomy" id="463040"/>
    <lineage>
        <taxon>Bacteria</taxon>
        <taxon>Pseudomonadati</taxon>
        <taxon>Pseudomonadota</taxon>
        <taxon>Betaproteobacteria</taxon>
        <taxon>Burkholderiales</taxon>
        <taxon>Alcaligenaceae</taxon>
        <taxon>Bordetella</taxon>
    </lineage>
</organism>
<sequence>MYEQLALYIDGEFVGGDGRKSQDVINPATQEVLGQLPHATEADLDRALAAAQRAFETWKRTSPMERAAILRKVADLSRQNAKEIGRNMTMDQGKPLAEAVGEIMACSEHVDWHAEECRRIYGRVIPPRNPDVRQFVVREPVGVCAAFTPWNFPYNQAIRKIAAAVGAGCTIVLKGPEDSPSAVMAIARMFHDAGLPKGVLNIVWGEPAKISDYLIRSPIVRKVSFTGSVPVGKQLAALAGAHMKRVTMELGGHSPVLVFDDADVDRAAQMLAKFKIRNAGQVCVSPTRFYVQKGAYEQFLAKFTEVLKGIRVGDGLEAGVEMGPLAHERRVPAMAKFVEDARKHGGKIVLGGDAPSGKGFFFSPTVVTDIPDDSMLMTEEPFGPVAPVVRFDDTDEVLKRANSLPFGLSSYVFTNSLQTATKVSNALEAGMVNINHFGSALAETPFGGIKDSGIGSEGGQETFDGYLVTKFITHV</sequence>
<dbReference type="InterPro" id="IPR016161">
    <property type="entry name" value="Ald_DH/histidinol_DH"/>
</dbReference>
<dbReference type="KEGG" id="bgm:CAL15_23540"/>
<name>A0A1W6ZIL7_9BORD</name>
<dbReference type="PANTHER" id="PTHR43353:SF5">
    <property type="entry name" value="SUCCINATE-SEMIALDEHYDE DEHYDROGENASE, MITOCHONDRIAL"/>
    <property type="match status" value="1"/>
</dbReference>
<evidence type="ECO:0000256" key="1">
    <source>
        <dbReference type="ARBA" id="ARBA00009986"/>
    </source>
</evidence>
<dbReference type="SUPFAM" id="SSF53720">
    <property type="entry name" value="ALDH-like"/>
    <property type="match status" value="1"/>
</dbReference>
<dbReference type="FunFam" id="3.40.309.10:FF:000009">
    <property type="entry name" value="Aldehyde dehydrogenase A"/>
    <property type="match status" value="1"/>
</dbReference>
<gene>
    <name evidence="4" type="ORF">CAL15_23540</name>
</gene>
<dbReference type="InterPro" id="IPR015590">
    <property type="entry name" value="Aldehyde_DH_dom"/>
</dbReference>
<dbReference type="Gene3D" id="3.40.605.10">
    <property type="entry name" value="Aldehyde Dehydrogenase, Chain A, domain 1"/>
    <property type="match status" value="1"/>
</dbReference>
<dbReference type="InterPro" id="IPR016162">
    <property type="entry name" value="Ald_DH_N"/>
</dbReference>
<dbReference type="CDD" id="cd07103">
    <property type="entry name" value="ALDH_F5_SSADH_GabD"/>
    <property type="match status" value="1"/>
</dbReference>
<evidence type="ECO:0000313" key="4">
    <source>
        <dbReference type="EMBL" id="ARP97085.1"/>
    </source>
</evidence>
<dbReference type="EMBL" id="CP021111">
    <property type="protein sequence ID" value="ARP97085.1"/>
    <property type="molecule type" value="Genomic_DNA"/>
</dbReference>
<keyword evidence="5" id="KW-1185">Reference proteome</keyword>
<dbReference type="Gene3D" id="3.40.309.10">
    <property type="entry name" value="Aldehyde Dehydrogenase, Chain A, domain 2"/>
    <property type="match status" value="1"/>
</dbReference>
<dbReference type="OrthoDB" id="6187633at2"/>
<dbReference type="AlphaFoldDB" id="A0A1W6ZIL7"/>
<keyword evidence="2" id="KW-0560">Oxidoreductase</keyword>
<dbReference type="Pfam" id="PF00171">
    <property type="entry name" value="Aldedh"/>
    <property type="match status" value="1"/>
</dbReference>
<dbReference type="InterPro" id="IPR016163">
    <property type="entry name" value="Ald_DH_C"/>
</dbReference>